<dbReference type="GO" id="GO:0072686">
    <property type="term" value="C:mitotic spindle"/>
    <property type="evidence" value="ECO:0007669"/>
    <property type="project" value="TreeGrafter"/>
</dbReference>
<gene>
    <name evidence="1" type="ORF">PGTUg99_006992</name>
</gene>
<dbReference type="GO" id="GO:0005634">
    <property type="term" value="C:nucleus"/>
    <property type="evidence" value="ECO:0007669"/>
    <property type="project" value="InterPro"/>
</dbReference>
<dbReference type="Pfam" id="PF03568">
    <property type="entry name" value="Separin_C"/>
    <property type="match status" value="1"/>
</dbReference>
<dbReference type="GO" id="GO:0006508">
    <property type="term" value="P:proteolysis"/>
    <property type="evidence" value="ECO:0007669"/>
    <property type="project" value="InterPro"/>
</dbReference>
<reference evidence="1 2" key="1">
    <citation type="submission" date="2019-05" db="EMBL/GenBank/DDBJ databases">
        <title>Emergence of the Ug99 lineage of the wheat stem rust pathogen through somatic hybridization.</title>
        <authorList>
            <person name="Li F."/>
            <person name="Upadhyaya N.M."/>
            <person name="Sperschneider J."/>
            <person name="Matny O."/>
            <person name="Nguyen-Phuc H."/>
            <person name="Mago R."/>
            <person name="Raley C."/>
            <person name="Miller M.E."/>
            <person name="Silverstein K.A.T."/>
            <person name="Henningsen E."/>
            <person name="Hirsch C.D."/>
            <person name="Visser B."/>
            <person name="Pretorius Z.A."/>
            <person name="Steffenson B.J."/>
            <person name="Schwessinger B."/>
            <person name="Dodds P.N."/>
            <person name="Figueroa M."/>
        </authorList>
    </citation>
    <scope>NUCLEOTIDE SEQUENCE [LARGE SCALE GENOMIC DNA]</scope>
    <source>
        <strain evidence="1 2">Ug99</strain>
    </source>
</reference>
<sequence length="119" mass="12703">MLWGCSSGMLHDQGDFDPTGTPYAYMLAGCPALLANLWDVTDKDIDKLALDLFVKTGLQSDQQGPDGSSSPMTLTGALASARSSCQLKYLNGAAPIIYGIPVTFQVRKPEAHLDLSRSP</sequence>
<accession>A0A5B0SEH7</accession>
<dbReference type="InterPro" id="IPR005314">
    <property type="entry name" value="Peptidase_C50"/>
</dbReference>
<organism evidence="1 2">
    <name type="scientific">Puccinia graminis f. sp. tritici</name>
    <dbReference type="NCBI Taxonomy" id="56615"/>
    <lineage>
        <taxon>Eukaryota</taxon>
        <taxon>Fungi</taxon>
        <taxon>Dikarya</taxon>
        <taxon>Basidiomycota</taxon>
        <taxon>Pucciniomycotina</taxon>
        <taxon>Pucciniomycetes</taxon>
        <taxon>Pucciniales</taxon>
        <taxon>Pucciniaceae</taxon>
        <taxon>Puccinia</taxon>
    </lineage>
</organism>
<dbReference type="GO" id="GO:0044732">
    <property type="term" value="C:mitotic spindle pole body"/>
    <property type="evidence" value="ECO:0007669"/>
    <property type="project" value="TreeGrafter"/>
</dbReference>
<dbReference type="Proteomes" id="UP000325313">
    <property type="component" value="Unassembled WGS sequence"/>
</dbReference>
<evidence type="ECO:0008006" key="3">
    <source>
        <dbReference type="Google" id="ProtNLM"/>
    </source>
</evidence>
<dbReference type="PANTHER" id="PTHR12792">
    <property type="entry name" value="EXTRA SPINDLE POLES 1-RELATED"/>
    <property type="match status" value="1"/>
</dbReference>
<comment type="caution">
    <text evidence="1">The sequence shown here is derived from an EMBL/GenBank/DDBJ whole genome shotgun (WGS) entry which is preliminary data.</text>
</comment>
<dbReference type="PANTHER" id="PTHR12792:SF0">
    <property type="entry name" value="SEPARIN"/>
    <property type="match status" value="1"/>
</dbReference>
<dbReference type="GO" id="GO:0005737">
    <property type="term" value="C:cytoplasm"/>
    <property type="evidence" value="ECO:0007669"/>
    <property type="project" value="TreeGrafter"/>
</dbReference>
<evidence type="ECO:0000313" key="1">
    <source>
        <dbReference type="EMBL" id="KAA1134864.1"/>
    </source>
</evidence>
<dbReference type="EMBL" id="VDEP01000044">
    <property type="protein sequence ID" value="KAA1134864.1"/>
    <property type="molecule type" value="Genomic_DNA"/>
</dbReference>
<name>A0A5B0SEH7_PUCGR</name>
<protein>
    <recommendedName>
        <fullName evidence="3">Separase</fullName>
    </recommendedName>
</protein>
<dbReference type="AlphaFoldDB" id="A0A5B0SEH7"/>
<dbReference type="GO" id="GO:0004197">
    <property type="term" value="F:cysteine-type endopeptidase activity"/>
    <property type="evidence" value="ECO:0007669"/>
    <property type="project" value="InterPro"/>
</dbReference>
<dbReference type="GO" id="GO:0051307">
    <property type="term" value="P:meiotic chromosome separation"/>
    <property type="evidence" value="ECO:0007669"/>
    <property type="project" value="TreeGrafter"/>
</dbReference>
<evidence type="ECO:0000313" key="2">
    <source>
        <dbReference type="Proteomes" id="UP000325313"/>
    </source>
</evidence>
<proteinExistence type="predicted"/>